<sequence length="149" mass="16875">MEQRRAEPDRNNSVTPVSLYGEFTLTGNRKVRCAVSLTERDLVIQRLTSAPVGRSKVVLSLKDCVGCRAYREDDNADPAAYFAAHFYPLKRRWMSSGVSRQRAEQCFRLAALQDARANLEEAEKWARAVRERAVRQQTSLRGNGECSLP</sequence>
<evidence type="ECO:0000313" key="1">
    <source>
        <dbReference type="EMBL" id="TNN69490.1"/>
    </source>
</evidence>
<dbReference type="Proteomes" id="UP000314294">
    <property type="component" value="Unassembled WGS sequence"/>
</dbReference>
<organism evidence="1 2">
    <name type="scientific">Liparis tanakae</name>
    <name type="common">Tanaka's snailfish</name>
    <dbReference type="NCBI Taxonomy" id="230148"/>
    <lineage>
        <taxon>Eukaryota</taxon>
        <taxon>Metazoa</taxon>
        <taxon>Chordata</taxon>
        <taxon>Craniata</taxon>
        <taxon>Vertebrata</taxon>
        <taxon>Euteleostomi</taxon>
        <taxon>Actinopterygii</taxon>
        <taxon>Neopterygii</taxon>
        <taxon>Teleostei</taxon>
        <taxon>Neoteleostei</taxon>
        <taxon>Acanthomorphata</taxon>
        <taxon>Eupercaria</taxon>
        <taxon>Perciformes</taxon>
        <taxon>Cottioidei</taxon>
        <taxon>Cottales</taxon>
        <taxon>Liparidae</taxon>
        <taxon>Liparis</taxon>
    </lineage>
</organism>
<gene>
    <name evidence="1" type="ORF">EYF80_020324</name>
</gene>
<evidence type="ECO:0000313" key="2">
    <source>
        <dbReference type="Proteomes" id="UP000314294"/>
    </source>
</evidence>
<name>A0A4Z2HV34_9TELE</name>
<dbReference type="AlphaFoldDB" id="A0A4Z2HV34"/>
<dbReference type="OrthoDB" id="3853857at2759"/>
<protein>
    <submittedName>
        <fullName evidence="1">Uncharacterized protein</fullName>
    </submittedName>
</protein>
<dbReference type="EMBL" id="SRLO01000175">
    <property type="protein sequence ID" value="TNN69490.1"/>
    <property type="molecule type" value="Genomic_DNA"/>
</dbReference>
<proteinExistence type="predicted"/>
<comment type="caution">
    <text evidence="1">The sequence shown here is derived from an EMBL/GenBank/DDBJ whole genome shotgun (WGS) entry which is preliminary data.</text>
</comment>
<keyword evidence="2" id="KW-1185">Reference proteome</keyword>
<accession>A0A4Z2HV34</accession>
<reference evidence="1 2" key="1">
    <citation type="submission" date="2019-03" db="EMBL/GenBank/DDBJ databases">
        <title>First draft genome of Liparis tanakae, snailfish: a comprehensive survey of snailfish specific genes.</title>
        <authorList>
            <person name="Kim W."/>
            <person name="Song I."/>
            <person name="Jeong J.-H."/>
            <person name="Kim D."/>
            <person name="Kim S."/>
            <person name="Ryu S."/>
            <person name="Song J.Y."/>
            <person name="Lee S.K."/>
        </authorList>
    </citation>
    <scope>NUCLEOTIDE SEQUENCE [LARGE SCALE GENOMIC DNA]</scope>
    <source>
        <tissue evidence="1">Muscle</tissue>
    </source>
</reference>